<dbReference type="PANTHER" id="PTHR21301:SF10">
    <property type="entry name" value="REVERSE TRANSCRIPTASE DOMAIN-CONTAINING PROTEIN"/>
    <property type="match status" value="1"/>
</dbReference>
<evidence type="ECO:0000313" key="3">
    <source>
        <dbReference type="EMBL" id="KAH9596979.1"/>
    </source>
</evidence>
<reference evidence="3" key="2">
    <citation type="journal article" date="2019" name="Gigascience">
        <title>High-quality Schistosoma haematobium genome achieved by single-molecule and long-range sequencing.</title>
        <authorList>
            <person name="Stroehlein A.J."/>
            <person name="Korhonen P.K."/>
            <person name="Chong T.M."/>
            <person name="Lim Y.L."/>
            <person name="Chan K.G."/>
            <person name="Webster B."/>
            <person name="Rollinson D."/>
            <person name="Brindley P.J."/>
            <person name="Gasser R.B."/>
            <person name="Young N.D."/>
        </authorList>
    </citation>
    <scope>NUCLEOTIDE SEQUENCE</scope>
</reference>
<keyword evidence="1" id="KW-0732">Signal</keyword>
<dbReference type="Proteomes" id="UP000471633">
    <property type="component" value="Unassembled WGS sequence"/>
</dbReference>
<dbReference type="InterPro" id="IPR000477">
    <property type="entry name" value="RT_dom"/>
</dbReference>
<dbReference type="KEGG" id="shx:MS3_00000981"/>
<comment type="caution">
    <text evidence="3">The sequence shown here is derived from an EMBL/GenBank/DDBJ whole genome shotgun (WGS) entry which is preliminary data.</text>
</comment>
<reference evidence="3" key="3">
    <citation type="submission" date="2021-06" db="EMBL/GenBank/DDBJ databases">
        <title>Chromosome-level genome assembly for S. haematobium.</title>
        <authorList>
            <person name="Stroehlein A.J."/>
        </authorList>
    </citation>
    <scope>NUCLEOTIDE SEQUENCE</scope>
</reference>
<dbReference type="GeneID" id="75576596"/>
<evidence type="ECO:0000313" key="4">
    <source>
        <dbReference type="Proteomes" id="UP000471633"/>
    </source>
</evidence>
<feature type="domain" description="Reverse transcriptase" evidence="2">
    <location>
        <begin position="1"/>
        <end position="160"/>
    </location>
</feature>
<dbReference type="InterPro" id="IPR043502">
    <property type="entry name" value="DNA/RNA_pol_sf"/>
</dbReference>
<organism evidence="3 4">
    <name type="scientific">Schistosoma haematobium</name>
    <name type="common">Blood fluke</name>
    <dbReference type="NCBI Taxonomy" id="6185"/>
    <lineage>
        <taxon>Eukaryota</taxon>
        <taxon>Metazoa</taxon>
        <taxon>Spiralia</taxon>
        <taxon>Lophotrochozoa</taxon>
        <taxon>Platyhelminthes</taxon>
        <taxon>Trematoda</taxon>
        <taxon>Digenea</taxon>
        <taxon>Strigeidida</taxon>
        <taxon>Schistosomatoidea</taxon>
        <taxon>Schistosomatidae</taxon>
        <taxon>Schistosoma</taxon>
    </lineage>
</organism>
<proteinExistence type="predicted"/>
<dbReference type="AlphaFoldDB" id="A0A922M0A7"/>
<dbReference type="RefSeq" id="XP_051075562.1">
    <property type="nucleotide sequence ID" value="XM_051208538.1"/>
</dbReference>
<dbReference type="EMBL" id="AMPZ03000001">
    <property type="protein sequence ID" value="KAH9596979.1"/>
    <property type="molecule type" value="Genomic_DNA"/>
</dbReference>
<dbReference type="CTD" id="75576596"/>
<dbReference type="InterPro" id="IPR058912">
    <property type="entry name" value="HTH_animal"/>
</dbReference>
<protein>
    <recommendedName>
        <fullName evidence="2">Reverse transcriptase domain-containing protein</fullName>
    </recommendedName>
</protein>
<dbReference type="Pfam" id="PF00078">
    <property type="entry name" value="RVT_1"/>
    <property type="match status" value="1"/>
</dbReference>
<name>A0A922M0A7_SCHHA</name>
<dbReference type="CDD" id="cd00304">
    <property type="entry name" value="RT_like"/>
    <property type="match status" value="1"/>
</dbReference>
<dbReference type="PANTHER" id="PTHR21301">
    <property type="entry name" value="REVERSE TRANSCRIPTASE"/>
    <property type="match status" value="1"/>
</dbReference>
<evidence type="ECO:0000256" key="1">
    <source>
        <dbReference type="SAM" id="SignalP"/>
    </source>
</evidence>
<reference evidence="3" key="4">
    <citation type="journal article" date="2022" name="PLoS Pathog.">
        <title>Chromosome-level genome of Schistosoma haematobium underpins genome-wide explorations of molecular variation.</title>
        <authorList>
            <person name="Stroehlein A.J."/>
            <person name="Korhonen P.K."/>
            <person name="Lee V.V."/>
            <person name="Ralph S.A."/>
            <person name="Mentink-Kane M."/>
            <person name="You H."/>
            <person name="McManus D.P."/>
            <person name="Tchuente L.T."/>
            <person name="Stothard J.R."/>
            <person name="Kaur P."/>
            <person name="Dudchenko O."/>
            <person name="Aiden E.L."/>
            <person name="Yang B."/>
            <person name="Yang H."/>
            <person name="Emery A.M."/>
            <person name="Webster B.L."/>
            <person name="Brindley P.J."/>
            <person name="Rollinson D."/>
            <person name="Chang B.C.H."/>
            <person name="Gasser R.B."/>
            <person name="Young N.D."/>
        </authorList>
    </citation>
    <scope>NUCLEOTIDE SEQUENCE</scope>
</reference>
<accession>A0A922M0A7</accession>
<feature type="signal peptide" evidence="1">
    <location>
        <begin position="1"/>
        <end position="18"/>
    </location>
</feature>
<evidence type="ECO:0000259" key="2">
    <source>
        <dbReference type="PROSITE" id="PS50878"/>
    </source>
</evidence>
<sequence>MIFFYVTALLTLIEPRIAKETIFLLLTNDTNLTKYTMLQIKSLLELVDLCLTIYFQFNNKIYEQTKGIPMGSPISGLIAEAVVQRLESVISPVIKPKIWIRYVDDTFIIVKKNDLENTSKLINNVFDDIKFTMKQESSNKLSFLDILITRTDTGKLEIQVYRKPTHTDQILNYNSNNPRAHKINCVHTLFKRARTHWQHEKMKRNT</sequence>
<gene>
    <name evidence="3" type="ORF">MS3_00000981</name>
</gene>
<feature type="chain" id="PRO_5038008800" description="Reverse transcriptase domain-containing protein" evidence="1">
    <location>
        <begin position="19"/>
        <end position="206"/>
    </location>
</feature>
<dbReference type="SUPFAM" id="SSF56672">
    <property type="entry name" value="DNA/RNA polymerases"/>
    <property type="match status" value="1"/>
</dbReference>
<keyword evidence="4" id="KW-1185">Reference proteome</keyword>
<reference evidence="3" key="1">
    <citation type="journal article" date="2012" name="Nat. Genet.">
        <title>Whole-genome sequence of Schistosoma haematobium.</title>
        <authorList>
            <person name="Young N.D."/>
            <person name="Jex A.R."/>
            <person name="Li B."/>
            <person name="Liu S."/>
            <person name="Yang L."/>
            <person name="Xiong Z."/>
            <person name="Li Y."/>
            <person name="Cantacessi C."/>
            <person name="Hall R.S."/>
            <person name="Xu X."/>
            <person name="Chen F."/>
            <person name="Wu X."/>
            <person name="Zerlotini A."/>
            <person name="Oliveira G."/>
            <person name="Hofmann A."/>
            <person name="Zhang G."/>
            <person name="Fang X."/>
            <person name="Kang Y."/>
            <person name="Campbell B.E."/>
            <person name="Loukas A."/>
            <person name="Ranganathan S."/>
            <person name="Rollinson D."/>
            <person name="Rinaldi G."/>
            <person name="Brindley P.J."/>
            <person name="Yang H."/>
            <person name="Wang J."/>
            <person name="Wang J."/>
            <person name="Gasser R.B."/>
        </authorList>
    </citation>
    <scope>NUCLEOTIDE SEQUENCE</scope>
</reference>
<dbReference type="PROSITE" id="PS50878">
    <property type="entry name" value="RT_POL"/>
    <property type="match status" value="1"/>
</dbReference>
<dbReference type="Pfam" id="PF26215">
    <property type="entry name" value="HTH_animal"/>
    <property type="match status" value="1"/>
</dbReference>